<evidence type="ECO:0000313" key="3">
    <source>
        <dbReference type="Proteomes" id="UP000414233"/>
    </source>
</evidence>
<gene>
    <name evidence="2" type="ORF">PTE30175_05516</name>
</gene>
<dbReference type="Proteomes" id="UP000414233">
    <property type="component" value="Unassembled WGS sequence"/>
</dbReference>
<dbReference type="OrthoDB" id="9806350at2"/>
<dbReference type="Pfam" id="PF14588">
    <property type="entry name" value="YjgF_endoribonc"/>
    <property type="match status" value="1"/>
</dbReference>
<dbReference type="PANTHER" id="PTHR43760">
    <property type="entry name" value="ENDORIBONUCLEASE-RELATED"/>
    <property type="match status" value="1"/>
</dbReference>
<protein>
    <submittedName>
        <fullName evidence="2">Endoribonuclease L-PSP</fullName>
    </submittedName>
</protein>
<dbReference type="Gene3D" id="3.30.1330.40">
    <property type="entry name" value="RutC-like"/>
    <property type="match status" value="1"/>
</dbReference>
<organism evidence="2 3">
    <name type="scientific">Pandoraea terrae</name>
    <dbReference type="NCBI Taxonomy" id="1537710"/>
    <lineage>
        <taxon>Bacteria</taxon>
        <taxon>Pseudomonadati</taxon>
        <taxon>Pseudomonadota</taxon>
        <taxon>Betaproteobacteria</taxon>
        <taxon>Burkholderiales</taxon>
        <taxon>Burkholderiaceae</taxon>
        <taxon>Pandoraea</taxon>
    </lineage>
</organism>
<dbReference type="AlphaFoldDB" id="A0A5E4ZGF0"/>
<name>A0A5E4ZGF0_9BURK</name>
<proteinExistence type="predicted"/>
<keyword evidence="3" id="KW-1185">Reference proteome</keyword>
<dbReference type="SUPFAM" id="SSF55298">
    <property type="entry name" value="YjgF-like"/>
    <property type="match status" value="1"/>
</dbReference>
<sequence length="157" mass="16062">MGASLEQRLRNLGIEPSPPVTPGANFAATKRVGNLLYVSGQVPVSGGVDQHVGKLGADLSLEEGQAAAQICAINILSQVNQAVGGDFDHVVGCVRLGGFVNAAADFKDHPKVLNGASDLIIAVLGDAGRHTRAAVGCNSLPRGVAVEVDAIFELASR</sequence>
<evidence type="ECO:0000313" key="2">
    <source>
        <dbReference type="EMBL" id="VVE59582.1"/>
    </source>
</evidence>
<dbReference type="PANTHER" id="PTHR43760:SF1">
    <property type="entry name" value="ENDORIBONUCLEASE L-PSP_CHORISMATE MUTASE-LIKE DOMAIN-CONTAINING PROTEIN"/>
    <property type="match status" value="1"/>
</dbReference>
<reference evidence="2 3" key="1">
    <citation type="submission" date="2019-08" db="EMBL/GenBank/DDBJ databases">
        <authorList>
            <person name="Peeters C."/>
        </authorList>
    </citation>
    <scope>NUCLEOTIDE SEQUENCE [LARGE SCALE GENOMIC DNA]</scope>
    <source>
        <strain evidence="2 3">LMG 30175</strain>
    </source>
</reference>
<dbReference type="InterPro" id="IPR013813">
    <property type="entry name" value="Endoribo_LPSP/chorism_mut-like"/>
</dbReference>
<dbReference type="InterPro" id="IPR035959">
    <property type="entry name" value="RutC-like_sf"/>
</dbReference>
<accession>A0A5E4ZGF0</accession>
<dbReference type="EMBL" id="CABPRZ010000045">
    <property type="protein sequence ID" value="VVE59582.1"/>
    <property type="molecule type" value="Genomic_DNA"/>
</dbReference>
<evidence type="ECO:0000259" key="1">
    <source>
        <dbReference type="Pfam" id="PF14588"/>
    </source>
</evidence>
<dbReference type="CDD" id="cd02199">
    <property type="entry name" value="YjgF_YER057c_UK114_like_1"/>
    <property type="match status" value="1"/>
</dbReference>
<feature type="domain" description="Endoribonuclease L-PSP/chorismate mutase-like" evidence="1">
    <location>
        <begin position="8"/>
        <end position="136"/>
    </location>
</feature>